<dbReference type="SUPFAM" id="SSF88946">
    <property type="entry name" value="Sigma2 domain of RNA polymerase sigma factors"/>
    <property type="match status" value="1"/>
</dbReference>
<dbReference type="InterPro" id="IPR013325">
    <property type="entry name" value="RNA_pol_sigma_r2"/>
</dbReference>
<dbReference type="AlphaFoldDB" id="A0A8E1W7H8"/>
<organism evidence="2 3">
    <name type="scientific">Amycolatopsis echigonensis</name>
    <dbReference type="NCBI Taxonomy" id="2576905"/>
    <lineage>
        <taxon>Bacteria</taxon>
        <taxon>Bacillati</taxon>
        <taxon>Actinomycetota</taxon>
        <taxon>Actinomycetes</taxon>
        <taxon>Pseudonocardiales</taxon>
        <taxon>Pseudonocardiaceae</taxon>
        <taxon>Amycolatopsis</taxon>
    </lineage>
</organism>
<evidence type="ECO:0000259" key="1">
    <source>
        <dbReference type="Pfam" id="PF04542"/>
    </source>
</evidence>
<comment type="caution">
    <text evidence="2">The sequence shown here is derived from an EMBL/GenBank/DDBJ whole genome shotgun (WGS) entry which is preliminary data.</text>
</comment>
<feature type="non-terminal residue" evidence="2">
    <location>
        <position position="61"/>
    </location>
</feature>
<dbReference type="Proteomes" id="UP000550260">
    <property type="component" value="Unassembled WGS sequence"/>
</dbReference>
<feature type="domain" description="RNA polymerase sigma-70 region 2" evidence="1">
    <location>
        <begin position="27"/>
        <end position="60"/>
    </location>
</feature>
<sequence length="61" mass="6564">MAEPWPADQLVAAAQRGDEASIAVLVSGAYPHVRRFAFSLCASSQDAEDAAQEAMIVLFRK</sequence>
<dbReference type="RefSeq" id="WP_312878714.1">
    <property type="nucleotide sequence ID" value="NZ_JACJHR010000098.1"/>
</dbReference>
<proteinExistence type="predicted"/>
<dbReference type="Gene3D" id="1.10.1740.10">
    <property type="match status" value="1"/>
</dbReference>
<gene>
    <name evidence="2" type="ORF">H5411_40095</name>
</gene>
<protein>
    <submittedName>
        <fullName evidence="2">RNA polymerase subunit sigma-24</fullName>
    </submittedName>
</protein>
<evidence type="ECO:0000313" key="2">
    <source>
        <dbReference type="EMBL" id="MBB2505312.1"/>
    </source>
</evidence>
<accession>A0A8E1W7H8</accession>
<dbReference type="GO" id="GO:0003700">
    <property type="term" value="F:DNA-binding transcription factor activity"/>
    <property type="evidence" value="ECO:0007669"/>
    <property type="project" value="InterPro"/>
</dbReference>
<name>A0A8E1W7H8_9PSEU</name>
<dbReference type="Pfam" id="PF04542">
    <property type="entry name" value="Sigma70_r2"/>
    <property type="match status" value="1"/>
</dbReference>
<dbReference type="EMBL" id="JACJHR010000098">
    <property type="protein sequence ID" value="MBB2505312.1"/>
    <property type="molecule type" value="Genomic_DNA"/>
</dbReference>
<evidence type="ECO:0000313" key="3">
    <source>
        <dbReference type="Proteomes" id="UP000550260"/>
    </source>
</evidence>
<dbReference type="InterPro" id="IPR007627">
    <property type="entry name" value="RNA_pol_sigma70_r2"/>
</dbReference>
<reference evidence="2 3" key="1">
    <citation type="submission" date="2020-08" db="EMBL/GenBank/DDBJ databases">
        <title>Amycolatopsis echigonensis JCM 21831.</title>
        <authorList>
            <person name="Tedsree N."/>
            <person name="Kuncharoen N."/>
            <person name="Likhitwitayawuid K."/>
            <person name="Tanasupawat S."/>
        </authorList>
    </citation>
    <scope>NUCLEOTIDE SEQUENCE [LARGE SCALE GENOMIC DNA]</scope>
    <source>
        <strain evidence="2 3">JCM 21831</strain>
    </source>
</reference>
<dbReference type="GO" id="GO:0006352">
    <property type="term" value="P:DNA-templated transcription initiation"/>
    <property type="evidence" value="ECO:0007669"/>
    <property type="project" value="InterPro"/>
</dbReference>